<dbReference type="SUPFAM" id="SSF103473">
    <property type="entry name" value="MFS general substrate transporter"/>
    <property type="match status" value="1"/>
</dbReference>
<feature type="transmembrane region" description="Helical" evidence="7">
    <location>
        <begin position="12"/>
        <end position="33"/>
    </location>
</feature>
<evidence type="ECO:0000256" key="4">
    <source>
        <dbReference type="ARBA" id="ARBA00022692"/>
    </source>
</evidence>
<evidence type="ECO:0000256" key="6">
    <source>
        <dbReference type="ARBA" id="ARBA00023136"/>
    </source>
</evidence>
<keyword evidence="9" id="KW-1185">Reference proteome</keyword>
<evidence type="ECO:0000256" key="7">
    <source>
        <dbReference type="SAM" id="Phobius"/>
    </source>
</evidence>
<evidence type="ECO:0000256" key="3">
    <source>
        <dbReference type="ARBA" id="ARBA00022475"/>
    </source>
</evidence>
<protein>
    <submittedName>
        <fullName evidence="8">MFS transporter</fullName>
    </submittedName>
</protein>
<keyword evidence="3" id="KW-1003">Cell membrane</keyword>
<sequence>MFRVREFTGLWSAELVSIVGDQLARIAFSVIVYERTGSAAWSALVYALTFFPALLGGVLLGWVADRYPRRRVMIASDLLRVLLVVPMAIPGIPLVALGALIVLTVLLATPHTSAQGALLPEVLPGDLLERGFAVRQITNQTAQIVGFAGGGALLALIDARVALLVNALTFAVSAGLLWALVRPRPAPVSEQEDAGEGWTTKIREGLHVVFGDRALRTLVIVIWLGACYIAPEGLAVPIASMYDAGPLALGLLMASIPAGSVLGAFASTRWISPERRERAIVPCAVVAGIPLIFTVVAPNIWVAILLWVVTGAFFAASLVQAQASFVRAAPAAVRGRATGLAASGLVAAQGVGVLIGGLVAEELSPTAAVSVVGAGTVLGLLAVAISRGGRALRREVTEDDSR</sequence>
<keyword evidence="6 7" id="KW-0472">Membrane</keyword>
<name>A0ABP8RZS3_9PSEU</name>
<dbReference type="InterPro" id="IPR010290">
    <property type="entry name" value="TM_effector"/>
</dbReference>
<dbReference type="CDD" id="cd06173">
    <property type="entry name" value="MFS_MefA_like"/>
    <property type="match status" value="1"/>
</dbReference>
<keyword evidence="2" id="KW-0813">Transport</keyword>
<feature type="transmembrane region" description="Helical" evidence="7">
    <location>
        <begin position="366"/>
        <end position="385"/>
    </location>
</feature>
<accession>A0ABP8RZS3</accession>
<dbReference type="InterPro" id="IPR036259">
    <property type="entry name" value="MFS_trans_sf"/>
</dbReference>
<organism evidence="8 9">
    <name type="scientific">Pseudonocardia xishanensis</name>
    <dbReference type="NCBI Taxonomy" id="630995"/>
    <lineage>
        <taxon>Bacteria</taxon>
        <taxon>Bacillati</taxon>
        <taxon>Actinomycetota</taxon>
        <taxon>Actinomycetes</taxon>
        <taxon>Pseudonocardiales</taxon>
        <taxon>Pseudonocardiaceae</taxon>
        <taxon>Pseudonocardia</taxon>
    </lineage>
</organism>
<evidence type="ECO:0000256" key="2">
    <source>
        <dbReference type="ARBA" id="ARBA00022448"/>
    </source>
</evidence>
<evidence type="ECO:0000256" key="5">
    <source>
        <dbReference type="ARBA" id="ARBA00022989"/>
    </source>
</evidence>
<proteinExistence type="predicted"/>
<evidence type="ECO:0000313" key="9">
    <source>
        <dbReference type="Proteomes" id="UP001501598"/>
    </source>
</evidence>
<feature type="transmembrane region" description="Helical" evidence="7">
    <location>
        <begin position="218"/>
        <end position="242"/>
    </location>
</feature>
<dbReference type="Pfam" id="PF05977">
    <property type="entry name" value="MFS_3"/>
    <property type="match status" value="1"/>
</dbReference>
<dbReference type="EMBL" id="BAABGT010000086">
    <property type="protein sequence ID" value="GAA4554870.1"/>
    <property type="molecule type" value="Genomic_DNA"/>
</dbReference>
<dbReference type="PANTHER" id="PTHR23513:SF11">
    <property type="entry name" value="STAPHYLOFERRIN A TRANSPORTER"/>
    <property type="match status" value="1"/>
</dbReference>
<feature type="transmembrane region" description="Helical" evidence="7">
    <location>
        <begin position="304"/>
        <end position="326"/>
    </location>
</feature>
<feature type="transmembrane region" description="Helical" evidence="7">
    <location>
        <begin position="248"/>
        <end position="267"/>
    </location>
</feature>
<keyword evidence="4 7" id="KW-0812">Transmembrane</keyword>
<feature type="transmembrane region" description="Helical" evidence="7">
    <location>
        <begin position="39"/>
        <end position="60"/>
    </location>
</feature>
<feature type="transmembrane region" description="Helical" evidence="7">
    <location>
        <begin position="279"/>
        <end position="298"/>
    </location>
</feature>
<dbReference type="Proteomes" id="UP001501598">
    <property type="component" value="Unassembled WGS sequence"/>
</dbReference>
<reference evidence="9" key="1">
    <citation type="journal article" date="2019" name="Int. J. Syst. Evol. Microbiol.">
        <title>The Global Catalogue of Microorganisms (GCM) 10K type strain sequencing project: providing services to taxonomists for standard genome sequencing and annotation.</title>
        <authorList>
            <consortium name="The Broad Institute Genomics Platform"/>
            <consortium name="The Broad Institute Genome Sequencing Center for Infectious Disease"/>
            <person name="Wu L."/>
            <person name="Ma J."/>
        </authorList>
    </citation>
    <scope>NUCLEOTIDE SEQUENCE [LARGE SCALE GENOMIC DNA]</scope>
    <source>
        <strain evidence="9">JCM 17906</strain>
    </source>
</reference>
<comment type="caution">
    <text evidence="8">The sequence shown here is derived from an EMBL/GenBank/DDBJ whole genome shotgun (WGS) entry which is preliminary data.</text>
</comment>
<comment type="subcellular location">
    <subcellularLocation>
        <location evidence="1">Cell membrane</location>
        <topology evidence="1">Multi-pass membrane protein</topology>
    </subcellularLocation>
</comment>
<keyword evidence="5 7" id="KW-1133">Transmembrane helix</keyword>
<feature type="transmembrane region" description="Helical" evidence="7">
    <location>
        <begin position="338"/>
        <end position="360"/>
    </location>
</feature>
<dbReference type="RefSeq" id="WP_345424438.1">
    <property type="nucleotide sequence ID" value="NZ_BAABGT010000086.1"/>
</dbReference>
<feature type="transmembrane region" description="Helical" evidence="7">
    <location>
        <begin position="161"/>
        <end position="181"/>
    </location>
</feature>
<dbReference type="PANTHER" id="PTHR23513">
    <property type="entry name" value="INTEGRAL MEMBRANE EFFLUX PROTEIN-RELATED"/>
    <property type="match status" value="1"/>
</dbReference>
<evidence type="ECO:0000256" key="1">
    <source>
        <dbReference type="ARBA" id="ARBA00004651"/>
    </source>
</evidence>
<evidence type="ECO:0000313" key="8">
    <source>
        <dbReference type="EMBL" id="GAA4554870.1"/>
    </source>
</evidence>
<dbReference type="Gene3D" id="1.20.1250.20">
    <property type="entry name" value="MFS general substrate transporter like domains"/>
    <property type="match status" value="1"/>
</dbReference>
<gene>
    <name evidence="8" type="ORF">GCM10023175_53940</name>
</gene>
<feature type="transmembrane region" description="Helical" evidence="7">
    <location>
        <begin position="81"/>
        <end position="108"/>
    </location>
</feature>